<comment type="caution">
    <text evidence="4">The sequence shown here is derived from an EMBL/GenBank/DDBJ whole genome shotgun (WGS) entry which is preliminary data.</text>
</comment>
<feature type="signal peptide" evidence="3">
    <location>
        <begin position="1"/>
        <end position="16"/>
    </location>
</feature>
<dbReference type="AlphaFoldDB" id="A0AAN9AKW6"/>
<proteinExistence type="predicted"/>
<keyword evidence="2" id="KW-0812">Transmembrane</keyword>
<protein>
    <submittedName>
        <fullName evidence="4">Uncharacterized protein</fullName>
    </submittedName>
</protein>
<dbReference type="EMBL" id="JBAMIC010004070">
    <property type="protein sequence ID" value="KAK7088720.1"/>
    <property type="molecule type" value="Genomic_DNA"/>
</dbReference>
<sequence length="330" mass="36323">MPWLLWLLLLDAVCCGAEVKVTQGRFAVASEVLQTARCSRTVTNGTDHSRPYQPIDLRRAYDHTYYLARHSPNTSRPDTPPTLRDLADRRRCVARAGVKDNQHFLEVTCLRSQLFDLTREELLCEFGAELTQSPVITSNQVSLLDCRLQEGEEEHITIATDKQNAVPDSYNVQVTFLTQSGQLQVLLSEELTSAELVDCDATGEEGPVLCRKNTNSLVVIVENVKISQNQAPQCQLLRGKAAVWSGAAVRESDCPAASNSSESQLAWALFGVVAFFPLVIIVVCVVVYWVRVRKRAAEGQPNTSVTAQTLLQPLEETGAPPGGKLEEGTD</sequence>
<evidence type="ECO:0000256" key="3">
    <source>
        <dbReference type="SAM" id="SignalP"/>
    </source>
</evidence>
<feature type="region of interest" description="Disordered" evidence="1">
    <location>
        <begin position="307"/>
        <end position="330"/>
    </location>
</feature>
<organism evidence="4 5">
    <name type="scientific">Littorina saxatilis</name>
    <dbReference type="NCBI Taxonomy" id="31220"/>
    <lineage>
        <taxon>Eukaryota</taxon>
        <taxon>Metazoa</taxon>
        <taxon>Spiralia</taxon>
        <taxon>Lophotrochozoa</taxon>
        <taxon>Mollusca</taxon>
        <taxon>Gastropoda</taxon>
        <taxon>Caenogastropoda</taxon>
        <taxon>Littorinimorpha</taxon>
        <taxon>Littorinoidea</taxon>
        <taxon>Littorinidae</taxon>
        <taxon>Littorina</taxon>
    </lineage>
</organism>
<evidence type="ECO:0000313" key="4">
    <source>
        <dbReference type="EMBL" id="KAK7088720.1"/>
    </source>
</evidence>
<evidence type="ECO:0000256" key="1">
    <source>
        <dbReference type="SAM" id="MobiDB-lite"/>
    </source>
</evidence>
<accession>A0AAN9AKW6</accession>
<feature type="chain" id="PRO_5042971841" evidence="3">
    <location>
        <begin position="17"/>
        <end position="330"/>
    </location>
</feature>
<keyword evidence="3" id="KW-0732">Signal</keyword>
<feature type="transmembrane region" description="Helical" evidence="2">
    <location>
        <begin position="265"/>
        <end position="290"/>
    </location>
</feature>
<dbReference type="Proteomes" id="UP001374579">
    <property type="component" value="Unassembled WGS sequence"/>
</dbReference>
<gene>
    <name evidence="4" type="ORF">V1264_022606</name>
</gene>
<keyword evidence="5" id="KW-1185">Reference proteome</keyword>
<keyword evidence="2" id="KW-0472">Membrane</keyword>
<evidence type="ECO:0000313" key="5">
    <source>
        <dbReference type="Proteomes" id="UP001374579"/>
    </source>
</evidence>
<keyword evidence="2" id="KW-1133">Transmembrane helix</keyword>
<name>A0AAN9AKW6_9CAEN</name>
<reference evidence="4 5" key="1">
    <citation type="submission" date="2024-02" db="EMBL/GenBank/DDBJ databases">
        <title>Chromosome-scale genome assembly of the rough periwinkle Littorina saxatilis.</title>
        <authorList>
            <person name="De Jode A."/>
            <person name="Faria R."/>
            <person name="Formenti G."/>
            <person name="Sims Y."/>
            <person name="Smith T.P."/>
            <person name="Tracey A."/>
            <person name="Wood J.M.D."/>
            <person name="Zagrodzka Z.B."/>
            <person name="Johannesson K."/>
            <person name="Butlin R.K."/>
            <person name="Leder E.H."/>
        </authorList>
    </citation>
    <scope>NUCLEOTIDE SEQUENCE [LARGE SCALE GENOMIC DNA]</scope>
    <source>
        <strain evidence="4">Snail1</strain>
        <tissue evidence="4">Muscle</tissue>
    </source>
</reference>
<evidence type="ECO:0000256" key="2">
    <source>
        <dbReference type="SAM" id="Phobius"/>
    </source>
</evidence>